<proteinExistence type="predicted"/>
<name>A0A9Q3FHI2_9BASI</name>
<dbReference type="AlphaFoldDB" id="A0A9Q3FHI2"/>
<reference evidence="2" key="1">
    <citation type="submission" date="2021-03" db="EMBL/GenBank/DDBJ databases">
        <title>Draft genome sequence of rust myrtle Austropuccinia psidii MF-1, a brazilian biotype.</title>
        <authorList>
            <person name="Quecine M.C."/>
            <person name="Pachon D.M.R."/>
            <person name="Bonatelli M.L."/>
            <person name="Correr F.H."/>
            <person name="Franceschini L.M."/>
            <person name="Leite T.F."/>
            <person name="Margarido G.R.A."/>
            <person name="Almeida C.A."/>
            <person name="Ferrarezi J.A."/>
            <person name="Labate C.A."/>
        </authorList>
    </citation>
    <scope>NUCLEOTIDE SEQUENCE</scope>
    <source>
        <strain evidence="2">MF-1</strain>
    </source>
</reference>
<comment type="caution">
    <text evidence="2">The sequence shown here is derived from an EMBL/GenBank/DDBJ whole genome shotgun (WGS) entry which is preliminary data.</text>
</comment>
<feature type="compositionally biased region" description="Polar residues" evidence="1">
    <location>
        <begin position="292"/>
        <end position="305"/>
    </location>
</feature>
<dbReference type="EMBL" id="AVOT02044755">
    <property type="protein sequence ID" value="MBW0540108.1"/>
    <property type="molecule type" value="Genomic_DNA"/>
</dbReference>
<evidence type="ECO:0000313" key="3">
    <source>
        <dbReference type="Proteomes" id="UP000765509"/>
    </source>
</evidence>
<sequence>ISRLNGMIINRSLFLRIASISRQDPRFLSFSSISLDSSRPGSSENPIPSSSSTSFSCRPQFLYQPVRPLPQSTSLEYLPKAPYTLRIVSLSYNRPNVHSLLSPNFPTSRCFRYADPAQHFILTAIPPQFAASAPIPSHIRTLSSCFSHSDLERWRARRASQRRSSKLVHELRLTFALRIKDLHKSSVVRKSIRKRWIAALKLILQYGCQLTPAGMDSLRLSASQIPENRDLMELNSKQAEFYQWIVPDYYYIVHPNLSLNTVGLVELVQAIRTGLGSIKQSAMHSARPGMSTPRSPRPSFSQSNLKPFKTKYHQQSGSSPAQSDSGIPSNQHNKPSPWRQVANQDHSATFASYNSSWPVAHRDLKVPQRDLNFKAGSTSKHFQLRKPPKSI</sequence>
<dbReference type="Proteomes" id="UP000765509">
    <property type="component" value="Unassembled WGS sequence"/>
</dbReference>
<feature type="region of interest" description="Disordered" evidence="1">
    <location>
        <begin position="35"/>
        <end position="55"/>
    </location>
</feature>
<feature type="region of interest" description="Disordered" evidence="1">
    <location>
        <begin position="279"/>
        <end position="345"/>
    </location>
</feature>
<dbReference type="OrthoDB" id="3265918at2759"/>
<organism evidence="2 3">
    <name type="scientific">Austropuccinia psidii MF-1</name>
    <dbReference type="NCBI Taxonomy" id="1389203"/>
    <lineage>
        <taxon>Eukaryota</taxon>
        <taxon>Fungi</taxon>
        <taxon>Dikarya</taxon>
        <taxon>Basidiomycota</taxon>
        <taxon>Pucciniomycotina</taxon>
        <taxon>Pucciniomycetes</taxon>
        <taxon>Pucciniales</taxon>
        <taxon>Sphaerophragmiaceae</taxon>
        <taxon>Austropuccinia</taxon>
    </lineage>
</organism>
<evidence type="ECO:0000313" key="2">
    <source>
        <dbReference type="EMBL" id="MBW0540108.1"/>
    </source>
</evidence>
<evidence type="ECO:0000256" key="1">
    <source>
        <dbReference type="SAM" id="MobiDB-lite"/>
    </source>
</evidence>
<keyword evidence="3" id="KW-1185">Reference proteome</keyword>
<feature type="non-terminal residue" evidence="2">
    <location>
        <position position="1"/>
    </location>
</feature>
<accession>A0A9Q3FHI2</accession>
<protein>
    <submittedName>
        <fullName evidence="2">Uncharacterized protein</fullName>
    </submittedName>
</protein>
<feature type="compositionally biased region" description="Polar residues" evidence="1">
    <location>
        <begin position="313"/>
        <end position="334"/>
    </location>
</feature>
<gene>
    <name evidence="2" type="ORF">O181_079823</name>
</gene>